<keyword evidence="2" id="KW-1185">Reference proteome</keyword>
<sequence>MNSKDNLIFPNSQFQTVTTLGSNQTLSHVVSLVLSPSNLHILNPTNFIVLNAAELSITNDAISFTNRDHSSKVLDLLIPPSLLFIVLCYYLSF</sequence>
<organism evidence="1 2">
    <name type="scientific">Trifolium medium</name>
    <dbReference type="NCBI Taxonomy" id="97028"/>
    <lineage>
        <taxon>Eukaryota</taxon>
        <taxon>Viridiplantae</taxon>
        <taxon>Streptophyta</taxon>
        <taxon>Embryophyta</taxon>
        <taxon>Tracheophyta</taxon>
        <taxon>Spermatophyta</taxon>
        <taxon>Magnoliopsida</taxon>
        <taxon>eudicotyledons</taxon>
        <taxon>Gunneridae</taxon>
        <taxon>Pentapetalae</taxon>
        <taxon>rosids</taxon>
        <taxon>fabids</taxon>
        <taxon>Fabales</taxon>
        <taxon>Fabaceae</taxon>
        <taxon>Papilionoideae</taxon>
        <taxon>50 kb inversion clade</taxon>
        <taxon>NPAAA clade</taxon>
        <taxon>Hologalegina</taxon>
        <taxon>IRL clade</taxon>
        <taxon>Trifolieae</taxon>
        <taxon>Trifolium</taxon>
    </lineage>
</organism>
<evidence type="ECO:0000313" key="2">
    <source>
        <dbReference type="Proteomes" id="UP000265520"/>
    </source>
</evidence>
<name>A0A392NQU6_9FABA</name>
<reference evidence="1 2" key="1">
    <citation type="journal article" date="2018" name="Front. Plant Sci.">
        <title>Red Clover (Trifolium pratense) and Zigzag Clover (T. medium) - A Picture of Genomic Similarities and Differences.</title>
        <authorList>
            <person name="Dluhosova J."/>
            <person name="Istvanek J."/>
            <person name="Nedelnik J."/>
            <person name="Repkova J."/>
        </authorList>
    </citation>
    <scope>NUCLEOTIDE SEQUENCE [LARGE SCALE GENOMIC DNA]</scope>
    <source>
        <strain evidence="2">cv. 10/8</strain>
        <tissue evidence="1">Leaf</tissue>
    </source>
</reference>
<comment type="caution">
    <text evidence="1">The sequence shown here is derived from an EMBL/GenBank/DDBJ whole genome shotgun (WGS) entry which is preliminary data.</text>
</comment>
<accession>A0A392NQU6</accession>
<dbReference type="Proteomes" id="UP000265520">
    <property type="component" value="Unassembled WGS sequence"/>
</dbReference>
<dbReference type="AlphaFoldDB" id="A0A392NQU6"/>
<dbReference type="EMBL" id="LXQA010046329">
    <property type="protein sequence ID" value="MCI01509.1"/>
    <property type="molecule type" value="Genomic_DNA"/>
</dbReference>
<proteinExistence type="predicted"/>
<protein>
    <submittedName>
        <fullName evidence="1">Uncharacterized protein</fullName>
    </submittedName>
</protein>
<evidence type="ECO:0000313" key="1">
    <source>
        <dbReference type="EMBL" id="MCI01509.1"/>
    </source>
</evidence>